<dbReference type="Pfam" id="PF04350">
    <property type="entry name" value="PilO"/>
    <property type="match status" value="1"/>
</dbReference>
<keyword evidence="1" id="KW-0175">Coiled coil</keyword>
<name>A0ABX8AXZ1_9BACT</name>
<accession>A0ABX8AXZ1</accession>
<protein>
    <submittedName>
        <fullName evidence="3">Type 4a pilus biogenesis protein PilO</fullName>
    </submittedName>
</protein>
<dbReference type="Gene3D" id="3.30.70.60">
    <property type="match status" value="1"/>
</dbReference>
<keyword evidence="4" id="KW-1185">Reference proteome</keyword>
<organism evidence="3 4">
    <name type="scientific">Chloracidobacterium sp. N</name>
    <dbReference type="NCBI Taxonomy" id="2821540"/>
    <lineage>
        <taxon>Bacteria</taxon>
        <taxon>Pseudomonadati</taxon>
        <taxon>Acidobacteriota</taxon>
        <taxon>Terriglobia</taxon>
        <taxon>Terriglobales</taxon>
        <taxon>Acidobacteriaceae</taxon>
        <taxon>Chloracidobacterium</taxon>
        <taxon>Chloracidobacterium aggregatum</taxon>
    </lineage>
</organism>
<evidence type="ECO:0000256" key="2">
    <source>
        <dbReference type="SAM" id="Phobius"/>
    </source>
</evidence>
<dbReference type="RefSeq" id="WP_211421628.1">
    <property type="nucleotide sequence ID" value="NZ_CP072642.1"/>
</dbReference>
<keyword evidence="2" id="KW-1133">Transmembrane helix</keyword>
<reference evidence="3 4" key="1">
    <citation type="submission" date="2021-03" db="EMBL/GenBank/DDBJ databases">
        <title>Genomic and phenotypic characterization of Chloracidobacterium isolates provides evidence for multiple species.</title>
        <authorList>
            <person name="Saini M.K."/>
            <person name="Costas A.M.G."/>
            <person name="Tank M."/>
            <person name="Bryant D.A."/>
        </authorList>
    </citation>
    <scope>NUCLEOTIDE SEQUENCE [LARGE SCALE GENOMIC DNA]</scope>
    <source>
        <strain evidence="3 4">N</strain>
    </source>
</reference>
<dbReference type="Proteomes" id="UP000677668">
    <property type="component" value="Chromosome 1"/>
</dbReference>
<evidence type="ECO:0000313" key="4">
    <source>
        <dbReference type="Proteomes" id="UP000677668"/>
    </source>
</evidence>
<dbReference type="PANTHER" id="PTHR39555">
    <property type="entry name" value="FIMBRIAL ASSEMBLY PROTEIN PILO-LIKE PROTEIN-RELATED"/>
    <property type="match status" value="1"/>
</dbReference>
<dbReference type="InterPro" id="IPR007445">
    <property type="entry name" value="PilO"/>
</dbReference>
<sequence length="193" mass="22149">MLDRIPLWAQILIIILGVLVVCFLIDLTLFSDVRAQAEKDEKEAQKLDAEVRELENVRVQLNDYKKKIEEYMRDLQAYRANIPEEVRLSETLAQLQRIAQARSAVVREFRPGNVQKRGFYYEKPVSIKAGTTYDQIGQLFADIAALQRIVRVSDVEIRQASAQTPKLTIEASYQLTTFFASEKDILGTEDEPK</sequence>
<feature type="transmembrane region" description="Helical" evidence="2">
    <location>
        <begin position="6"/>
        <end position="29"/>
    </location>
</feature>
<keyword evidence="2" id="KW-0472">Membrane</keyword>
<evidence type="ECO:0000256" key="1">
    <source>
        <dbReference type="SAM" id="Coils"/>
    </source>
</evidence>
<gene>
    <name evidence="3" type="primary">pilO</name>
    <name evidence="3" type="ORF">J8C05_07545</name>
</gene>
<dbReference type="InterPro" id="IPR014717">
    <property type="entry name" value="Transl_elong_EF1B/ribsomal_bS6"/>
</dbReference>
<evidence type="ECO:0000313" key="3">
    <source>
        <dbReference type="EMBL" id="QUV93230.1"/>
    </source>
</evidence>
<dbReference type="EMBL" id="CP072642">
    <property type="protein sequence ID" value="QUV93230.1"/>
    <property type="molecule type" value="Genomic_DNA"/>
</dbReference>
<feature type="coiled-coil region" evidence="1">
    <location>
        <begin position="30"/>
        <end position="81"/>
    </location>
</feature>
<proteinExistence type="predicted"/>
<dbReference type="PANTHER" id="PTHR39555:SF1">
    <property type="entry name" value="TYPE IV PILUS INNER MEMBRANE COMPONENT PILO"/>
    <property type="match status" value="1"/>
</dbReference>
<keyword evidence="2" id="KW-0812">Transmembrane</keyword>